<feature type="compositionally biased region" description="Polar residues" evidence="1">
    <location>
        <begin position="533"/>
        <end position="545"/>
    </location>
</feature>
<feature type="region of interest" description="Disordered" evidence="1">
    <location>
        <begin position="461"/>
        <end position="623"/>
    </location>
</feature>
<gene>
    <name evidence="2" type="ORF">SLS60_003755</name>
</gene>
<evidence type="ECO:0000313" key="2">
    <source>
        <dbReference type="EMBL" id="KAL1606353.1"/>
    </source>
</evidence>
<organism evidence="2 3">
    <name type="scientific">Paraconiothyrium brasiliense</name>
    <dbReference type="NCBI Taxonomy" id="300254"/>
    <lineage>
        <taxon>Eukaryota</taxon>
        <taxon>Fungi</taxon>
        <taxon>Dikarya</taxon>
        <taxon>Ascomycota</taxon>
        <taxon>Pezizomycotina</taxon>
        <taxon>Dothideomycetes</taxon>
        <taxon>Pleosporomycetidae</taxon>
        <taxon>Pleosporales</taxon>
        <taxon>Massarineae</taxon>
        <taxon>Didymosphaeriaceae</taxon>
        <taxon>Paraconiothyrium</taxon>
    </lineage>
</organism>
<accession>A0ABR3RPJ5</accession>
<feature type="compositionally biased region" description="Basic and acidic residues" evidence="1">
    <location>
        <begin position="16"/>
        <end position="33"/>
    </location>
</feature>
<dbReference type="Proteomes" id="UP001521785">
    <property type="component" value="Unassembled WGS sequence"/>
</dbReference>
<reference evidence="2 3" key="1">
    <citation type="submission" date="2024-02" db="EMBL/GenBank/DDBJ databases">
        <title>De novo assembly and annotation of 12 fungi associated with fruit tree decline syndrome in Ontario, Canada.</title>
        <authorList>
            <person name="Sulman M."/>
            <person name="Ellouze W."/>
            <person name="Ilyukhin E."/>
        </authorList>
    </citation>
    <scope>NUCLEOTIDE SEQUENCE [LARGE SCALE GENOMIC DNA]</scope>
    <source>
        <strain evidence="2 3">M42-189</strain>
    </source>
</reference>
<sequence length="640" mass="70040">MRHRRSSARNINVDEVPNRPIKEVPSELRDSRPRTSPVPKSQRQKTVRTSNTCRFPQRPPERMGHRPSSSEATLARLKEVVLSTSNHEVRPHSPPPHLHQLSPDISFIHRHEVATHQAAIRSGRGSPVLSHQARGSSPVDVIGYTFYPGRRDSSSTALYSNSNIPGEYIPPSPHQIASPTLVLSPFRREAIPLEPVAPVLVSRLDQPPFVPALPEGTVLRPVSEWGRSASAPESWESVLRHSAVYRAWQENHSPGVPSPLHEQHGPSSFMTGESEEEAWSHGTTPLERDGVVNGATKEPRMRGGGEDYFLFPLRRVAQFDQYWYGWNQNCETRPEEARHRERYSLPEGYDLATCMYLTTERPCLRGGGNPNRESKRIPASLFYLAGATGRRPGETITVDAWNKMKPKKRMGGLLGMAIFGNKGGKPYDPESKDQVMQTEPGPEPEPQPAISVKVDVAAGHHSPTMGSVRAASPSPAPTLQMTPGSDRENVSKDAPASEVDNVADPVPDADVLDASKIAPGSSADKGITPALEHSSNYRPATVSTERTLEHPVSEDTPPPESQSSPAASQPPTPPAAKVAEYPFHSTPGNASPPYPTTPPNVDASREKDVKAGCSPAQMPPTPEELVEKVVEEMRRKRLVG</sequence>
<evidence type="ECO:0000313" key="3">
    <source>
        <dbReference type="Proteomes" id="UP001521785"/>
    </source>
</evidence>
<feature type="region of interest" description="Disordered" evidence="1">
    <location>
        <begin position="1"/>
        <end position="71"/>
    </location>
</feature>
<dbReference type="EMBL" id="JAKJXO020000004">
    <property type="protein sequence ID" value="KAL1606353.1"/>
    <property type="molecule type" value="Genomic_DNA"/>
</dbReference>
<proteinExistence type="predicted"/>
<comment type="caution">
    <text evidence="2">The sequence shown here is derived from an EMBL/GenBank/DDBJ whole genome shotgun (WGS) entry which is preliminary data.</text>
</comment>
<keyword evidence="3" id="KW-1185">Reference proteome</keyword>
<feature type="region of interest" description="Disordered" evidence="1">
    <location>
        <begin position="421"/>
        <end position="448"/>
    </location>
</feature>
<evidence type="ECO:0000256" key="1">
    <source>
        <dbReference type="SAM" id="MobiDB-lite"/>
    </source>
</evidence>
<feature type="compositionally biased region" description="Low complexity" evidence="1">
    <location>
        <begin position="499"/>
        <end position="514"/>
    </location>
</feature>
<name>A0ABR3RPJ5_9PLEO</name>
<protein>
    <submittedName>
        <fullName evidence="2">Uncharacterized protein</fullName>
    </submittedName>
</protein>
<feature type="region of interest" description="Disordered" evidence="1">
    <location>
        <begin position="253"/>
        <end position="299"/>
    </location>
</feature>